<organism evidence="2 3">
    <name type="scientific">Candidatus Berkelbacteria bacterium Licking1014_7</name>
    <dbReference type="NCBI Taxonomy" id="2017147"/>
    <lineage>
        <taxon>Bacteria</taxon>
        <taxon>Candidatus Berkelbacteria</taxon>
    </lineage>
</organism>
<dbReference type="Proteomes" id="UP000315689">
    <property type="component" value="Unassembled WGS sequence"/>
</dbReference>
<reference evidence="2 3" key="1">
    <citation type="submission" date="2017-07" db="EMBL/GenBank/DDBJ databases">
        <title>Mechanisms for carbon and nitrogen cycling indicate functional differentiation within the Candidate Phyla Radiation.</title>
        <authorList>
            <person name="Danczak R.E."/>
            <person name="Johnston M.D."/>
            <person name="Kenah C."/>
            <person name="Slattery M."/>
            <person name="Wrighton K.C."/>
            <person name="Wilkins M.J."/>
        </authorList>
    </citation>
    <scope>NUCLEOTIDE SEQUENCE [LARGE SCALE GENOMIC DNA]</scope>
    <source>
        <strain evidence="2">Licking1014_7</strain>
    </source>
</reference>
<evidence type="ECO:0000256" key="1">
    <source>
        <dbReference type="SAM" id="Phobius"/>
    </source>
</evidence>
<protein>
    <submittedName>
        <fullName evidence="2">Uncharacterized protein</fullName>
    </submittedName>
</protein>
<dbReference type="EMBL" id="VMGK01000008">
    <property type="protein sequence ID" value="TSC93060.1"/>
    <property type="molecule type" value="Genomic_DNA"/>
</dbReference>
<proteinExistence type="predicted"/>
<dbReference type="AlphaFoldDB" id="A0A554LJM6"/>
<keyword evidence="1" id="KW-0472">Membrane</keyword>
<comment type="caution">
    <text evidence="2">The sequence shown here is derived from an EMBL/GenBank/DDBJ whole genome shotgun (WGS) entry which is preliminary data.</text>
</comment>
<keyword evidence="1" id="KW-0812">Transmembrane</keyword>
<accession>A0A554LJM6</accession>
<gene>
    <name evidence="2" type="ORF">CEN89_300</name>
</gene>
<sequence length="43" mass="4618">MKYLKAVLAIVAGALIFVWRDAGLTIVATFLILAGLLDLGKEE</sequence>
<evidence type="ECO:0000313" key="2">
    <source>
        <dbReference type="EMBL" id="TSC93060.1"/>
    </source>
</evidence>
<evidence type="ECO:0000313" key="3">
    <source>
        <dbReference type="Proteomes" id="UP000315689"/>
    </source>
</evidence>
<name>A0A554LJM6_9BACT</name>
<feature type="transmembrane region" description="Helical" evidence="1">
    <location>
        <begin position="7"/>
        <end position="37"/>
    </location>
</feature>
<keyword evidence="1" id="KW-1133">Transmembrane helix</keyword>